<evidence type="ECO:0000313" key="17">
    <source>
        <dbReference type="Proteomes" id="UP000279271"/>
    </source>
</evidence>
<dbReference type="GO" id="GO:0005737">
    <property type="term" value="C:cytoplasm"/>
    <property type="evidence" value="ECO:0007669"/>
    <property type="project" value="TreeGrafter"/>
</dbReference>
<dbReference type="InterPro" id="IPR022812">
    <property type="entry name" value="Dynamin"/>
</dbReference>
<evidence type="ECO:0000256" key="9">
    <source>
        <dbReference type="ARBA" id="ARBA00023175"/>
    </source>
</evidence>
<dbReference type="InterPro" id="IPR001849">
    <property type="entry name" value="PH_domain"/>
</dbReference>
<feature type="non-terminal residue" evidence="16">
    <location>
        <position position="1355"/>
    </location>
</feature>
<dbReference type="Pfam" id="PF01031">
    <property type="entry name" value="Dynamin_M"/>
    <property type="match status" value="1"/>
</dbReference>
<dbReference type="InterPro" id="IPR003130">
    <property type="entry name" value="GED"/>
</dbReference>
<keyword evidence="8 11" id="KW-0342">GTP-binding</keyword>
<evidence type="ECO:0000256" key="2">
    <source>
        <dbReference type="ARBA" id="ARBA00010505"/>
    </source>
</evidence>
<dbReference type="GO" id="GO:0005525">
    <property type="term" value="F:GTP binding"/>
    <property type="evidence" value="ECO:0007669"/>
    <property type="project" value="UniProtKB-KW"/>
</dbReference>
<keyword evidence="7" id="KW-0378">Hydrolase</keyword>
<evidence type="ECO:0000256" key="12">
    <source>
        <dbReference type="SAM" id="MobiDB-lite"/>
    </source>
</evidence>
<feature type="region of interest" description="Disordered" evidence="12">
    <location>
        <begin position="421"/>
        <end position="462"/>
    </location>
</feature>
<dbReference type="PROSITE" id="PS51388">
    <property type="entry name" value="GED"/>
    <property type="match status" value="1"/>
</dbReference>
<dbReference type="EC" id="3.6.5.5" evidence="3"/>
<feature type="domain" description="PH" evidence="13">
    <location>
        <begin position="262"/>
        <end position="370"/>
    </location>
</feature>
<dbReference type="Pfam" id="PF00350">
    <property type="entry name" value="Dynamin_N"/>
    <property type="match status" value="1"/>
</dbReference>
<dbReference type="InterPro" id="IPR001401">
    <property type="entry name" value="Dynamin_GTPase"/>
</dbReference>
<evidence type="ECO:0000259" key="13">
    <source>
        <dbReference type="PROSITE" id="PS50003"/>
    </source>
</evidence>
<dbReference type="Gene3D" id="3.40.30.10">
    <property type="entry name" value="Glutaredoxin"/>
    <property type="match status" value="1"/>
</dbReference>
<dbReference type="SMART" id="SM00053">
    <property type="entry name" value="DYNc"/>
    <property type="match status" value="1"/>
</dbReference>
<evidence type="ECO:0000256" key="8">
    <source>
        <dbReference type="ARBA" id="ARBA00023134"/>
    </source>
</evidence>
<dbReference type="GO" id="GO:0003924">
    <property type="term" value="F:GTPase activity"/>
    <property type="evidence" value="ECO:0007669"/>
    <property type="project" value="InterPro"/>
</dbReference>
<dbReference type="InterPro" id="IPR019762">
    <property type="entry name" value="Dynamin_GTPase_CS"/>
</dbReference>
<evidence type="ECO:0000256" key="6">
    <source>
        <dbReference type="ARBA" id="ARBA00022741"/>
    </source>
</evidence>
<dbReference type="SMART" id="SM00233">
    <property type="entry name" value="PH"/>
    <property type="match status" value="1"/>
</dbReference>
<dbReference type="PROSITE" id="PS51718">
    <property type="entry name" value="G_DYNAMIN_2"/>
    <property type="match status" value="1"/>
</dbReference>
<dbReference type="PANTHER" id="PTHR11566:SF223">
    <property type="entry name" value="PROTEIN 1C, PUTATIVE, EXPRESSED-RELATED"/>
    <property type="match status" value="1"/>
</dbReference>
<dbReference type="GO" id="GO:0005874">
    <property type="term" value="C:microtubule"/>
    <property type="evidence" value="ECO:0007669"/>
    <property type="project" value="UniProtKB-KW"/>
</dbReference>
<protein>
    <recommendedName>
        <fullName evidence="10">Glutaredoxin-dependent peroxiredoxin</fullName>
        <ecNumber evidence="4">1.11.1.25</ecNumber>
        <ecNumber evidence="3">3.6.5.5</ecNumber>
    </recommendedName>
</protein>
<dbReference type="InterPro" id="IPR013740">
    <property type="entry name" value="Redoxin"/>
</dbReference>
<dbReference type="Proteomes" id="UP000279271">
    <property type="component" value="Unassembled WGS sequence"/>
</dbReference>
<name>A0A3M7KXV3_AUXPR</name>
<feature type="compositionally biased region" description="Basic and acidic residues" evidence="12">
    <location>
        <begin position="436"/>
        <end position="447"/>
    </location>
</feature>
<dbReference type="InterPro" id="IPR020850">
    <property type="entry name" value="GED_dom"/>
</dbReference>
<dbReference type="Pfam" id="PF02212">
    <property type="entry name" value="GED"/>
    <property type="match status" value="1"/>
</dbReference>
<dbReference type="PRINTS" id="PR00195">
    <property type="entry name" value="DYNAMIN"/>
</dbReference>
<proteinExistence type="inferred from homology"/>
<evidence type="ECO:0000256" key="10">
    <source>
        <dbReference type="ARBA" id="ARBA00031688"/>
    </source>
</evidence>
<accession>A0A3M7KXV3</accession>
<keyword evidence="9" id="KW-0505">Motor protein</keyword>
<dbReference type="SUPFAM" id="SSF52540">
    <property type="entry name" value="P-loop containing nucleoside triphosphate hydrolases"/>
    <property type="match status" value="1"/>
</dbReference>
<dbReference type="Pfam" id="PF08534">
    <property type="entry name" value="Redoxin"/>
    <property type="match status" value="1"/>
</dbReference>
<dbReference type="InterPro" id="IPR030381">
    <property type="entry name" value="G_DYNAMIN_dom"/>
</dbReference>
<dbReference type="CDD" id="cd00821">
    <property type="entry name" value="PH"/>
    <property type="match status" value="1"/>
</dbReference>
<feature type="domain" description="Dynamin-type G" evidence="15">
    <location>
        <begin position="767"/>
        <end position="1037"/>
    </location>
</feature>
<dbReference type="InterPro" id="IPR045063">
    <property type="entry name" value="Dynamin_N"/>
</dbReference>
<dbReference type="Gene3D" id="3.40.50.300">
    <property type="entry name" value="P-loop containing nucleotide triphosphate hydrolases"/>
    <property type="match status" value="1"/>
</dbReference>
<comment type="similarity">
    <text evidence="11">Belongs to the TRAFAC class dynamin-like GTPase superfamily. Dynamin/Fzo/YdjA family.</text>
</comment>
<dbReference type="CDD" id="cd08771">
    <property type="entry name" value="DLP_1"/>
    <property type="match status" value="1"/>
</dbReference>
<gene>
    <name evidence="16" type="ORF">APUTEX25_002209</name>
</gene>
<evidence type="ECO:0000259" key="14">
    <source>
        <dbReference type="PROSITE" id="PS51388"/>
    </source>
</evidence>
<comment type="caution">
    <text evidence="16">The sequence shown here is derived from an EMBL/GenBank/DDBJ whole genome shotgun (WGS) entry which is preliminary data.</text>
</comment>
<keyword evidence="6 11" id="KW-0547">Nucleotide-binding</keyword>
<dbReference type="InterPro" id="IPR000375">
    <property type="entry name" value="Dynamin_stalk"/>
</dbReference>
<dbReference type="SUPFAM" id="SSF52833">
    <property type="entry name" value="Thioredoxin-like"/>
    <property type="match status" value="1"/>
</dbReference>
<organism evidence="16 17">
    <name type="scientific">Auxenochlorella protothecoides</name>
    <name type="common">Green microalga</name>
    <name type="synonym">Chlorella protothecoides</name>
    <dbReference type="NCBI Taxonomy" id="3075"/>
    <lineage>
        <taxon>Eukaryota</taxon>
        <taxon>Viridiplantae</taxon>
        <taxon>Chlorophyta</taxon>
        <taxon>core chlorophytes</taxon>
        <taxon>Trebouxiophyceae</taxon>
        <taxon>Chlorellales</taxon>
        <taxon>Chlorellaceae</taxon>
        <taxon>Auxenochlorella</taxon>
    </lineage>
</organism>
<dbReference type="Gene3D" id="1.20.120.1240">
    <property type="entry name" value="Dynamin, middle domain"/>
    <property type="match status" value="2"/>
</dbReference>
<dbReference type="Gene3D" id="2.30.29.30">
    <property type="entry name" value="Pleckstrin-homology domain (PH domain)/Phosphotyrosine-binding domain (PTB)"/>
    <property type="match status" value="1"/>
</dbReference>
<dbReference type="SUPFAM" id="SSF50729">
    <property type="entry name" value="PH domain-like"/>
    <property type="match status" value="1"/>
</dbReference>
<evidence type="ECO:0000259" key="15">
    <source>
        <dbReference type="PROSITE" id="PS51718"/>
    </source>
</evidence>
<dbReference type="GO" id="GO:0016491">
    <property type="term" value="F:oxidoreductase activity"/>
    <property type="evidence" value="ECO:0007669"/>
    <property type="project" value="InterPro"/>
</dbReference>
<evidence type="ECO:0000256" key="7">
    <source>
        <dbReference type="ARBA" id="ARBA00022801"/>
    </source>
</evidence>
<evidence type="ECO:0000256" key="5">
    <source>
        <dbReference type="ARBA" id="ARBA00022701"/>
    </source>
</evidence>
<dbReference type="PROSITE" id="PS00410">
    <property type="entry name" value="G_DYNAMIN_1"/>
    <property type="match status" value="1"/>
</dbReference>
<dbReference type="GO" id="GO:0016020">
    <property type="term" value="C:membrane"/>
    <property type="evidence" value="ECO:0007669"/>
    <property type="project" value="TreeGrafter"/>
</dbReference>
<dbReference type="GO" id="GO:0008017">
    <property type="term" value="F:microtubule binding"/>
    <property type="evidence" value="ECO:0007669"/>
    <property type="project" value="TreeGrafter"/>
</dbReference>
<feature type="domain" description="GED" evidence="14">
    <location>
        <begin position="1266"/>
        <end position="1355"/>
    </location>
</feature>
<evidence type="ECO:0000256" key="1">
    <source>
        <dbReference type="ARBA" id="ARBA00001711"/>
    </source>
</evidence>
<keyword evidence="5" id="KW-0493">Microtubule</keyword>
<evidence type="ECO:0000256" key="3">
    <source>
        <dbReference type="ARBA" id="ARBA00011980"/>
    </source>
</evidence>
<dbReference type="InterPro" id="IPR011993">
    <property type="entry name" value="PH-like_dom_sf"/>
</dbReference>
<evidence type="ECO:0000256" key="11">
    <source>
        <dbReference type="RuleBase" id="RU003932"/>
    </source>
</evidence>
<dbReference type="PANTHER" id="PTHR11566">
    <property type="entry name" value="DYNAMIN"/>
    <property type="match status" value="1"/>
</dbReference>
<reference evidence="17" key="1">
    <citation type="journal article" date="2018" name="Algal Res.">
        <title>Characterization of plant carbon substrate utilization by Auxenochlorella protothecoides.</title>
        <authorList>
            <person name="Vogler B.W."/>
            <person name="Starkenburg S.R."/>
            <person name="Sudasinghe N."/>
            <person name="Schambach J.Y."/>
            <person name="Rollin J.A."/>
            <person name="Pattathil S."/>
            <person name="Barry A.N."/>
        </authorList>
    </citation>
    <scope>NUCLEOTIDE SEQUENCE [LARGE SCALE GENOMIC DNA]</scope>
    <source>
        <strain evidence="17">UTEX 25</strain>
    </source>
</reference>
<dbReference type="Pfam" id="PF00169">
    <property type="entry name" value="PH"/>
    <property type="match status" value="1"/>
</dbReference>
<dbReference type="InterPro" id="IPR027417">
    <property type="entry name" value="P-loop_NTPase"/>
</dbReference>
<dbReference type="SMART" id="SM00302">
    <property type="entry name" value="GED"/>
    <property type="match status" value="1"/>
</dbReference>
<dbReference type="InterPro" id="IPR036249">
    <property type="entry name" value="Thioredoxin-like_sf"/>
</dbReference>
<evidence type="ECO:0000256" key="4">
    <source>
        <dbReference type="ARBA" id="ARBA00013016"/>
    </source>
</evidence>
<comment type="similarity">
    <text evidence="2">Belongs to the peroxiredoxin family. Prx5 subfamily.</text>
</comment>
<dbReference type="EC" id="1.11.1.25" evidence="4"/>
<evidence type="ECO:0000313" key="16">
    <source>
        <dbReference type="EMBL" id="RMZ55351.1"/>
    </source>
</evidence>
<comment type="catalytic activity">
    <reaction evidence="1">
        <text>[glutaredoxin]-dithiol + a hydroperoxide = [glutaredoxin]-disulfide + an alcohol + H2O</text>
        <dbReference type="Rhea" id="RHEA:62624"/>
        <dbReference type="Rhea" id="RHEA-COMP:10729"/>
        <dbReference type="Rhea" id="RHEA-COMP:10730"/>
        <dbReference type="ChEBI" id="CHEBI:15377"/>
        <dbReference type="ChEBI" id="CHEBI:29950"/>
        <dbReference type="ChEBI" id="CHEBI:30879"/>
        <dbReference type="ChEBI" id="CHEBI:35924"/>
        <dbReference type="ChEBI" id="CHEBI:50058"/>
        <dbReference type="EC" id="1.11.1.25"/>
    </reaction>
</comment>
<dbReference type="PROSITE" id="PS50003">
    <property type="entry name" value="PH_DOMAIN"/>
    <property type="match status" value="1"/>
</dbReference>
<sequence>MYSRQVFCSITRGSAGGAPPMAHAPVALEEDSGEATTHDPPVDLSAVDRLLLIKALGRACGSLGSTDAELRRDLAAELSTEAVAARLNIQRLDELFTIEQAHTMLRAGQGYQDYILAPEPGVRALLAECFSTWQLPAHALVGAVHALLARAMLAAVAVRAAPRSPELAEEAERACLRFLGARRDATSAHISATLAAEAQFPSSPAFTRLRAQLADVAGLVARAQREAAAIGRAGEDATLAVSAAGTPPPAPVPRKPSAVPLHSYYMGWLEKRSRHGRWQRRWVVVSSGLGRMWYMHKPGSNATRGVLGLLGATLAGGESVLADTDIASPTVFVVLAGGLAAGSERPRLVLRAESPSARNKWVEAVWAAIEGPHGDVPGLKDAALALPRTLALESTEGAELDAPVGTGVDRKISTRVFDEAELRGGGAPAEEGAEAQAHKTEEGEGRGEPGSPGRTLSQQSHDEWAACPGAAQSAIAPEERAVLQAVLPVVRTYVHETCLQLASQVSKVVSSGMLTGLEDVEDVLLQLRLRQPCAGGAGLLDFRFFSNKNPPGCEEVPQGHKDSELTPHTCHAGLLRRKELYHLRHVQLQVDGKTLSVKDVFKGGLQIAFGVPDRGKVCSEQHAPGFAKALQRFKELEVQLPVLCVSQGTAREAEQWASKLGLKPEEVRQVVDVGGRLTRYLGVELGIGEEGGPKSQRWAAILDNGVLLNLFVDKTPAAVDVPYHNTPATMDGVLRAINRVSAIAALAGDTQAGDETRGGGGGMPSLARQLPKIVVIGGQSSGKSSVLEAVVGRDFLPRGTGIVTRRPLELQLETSPDAGAAEYGEFGHLPGKRFLDFEAIRAEIEAETRRHTEKRGTIVSPVPMTLRIVSPQLPALSLVDMPGLTKVPIDGQPKSIVTELEAMAREYVRHENVIILAVTPANADLATSDALRMAREVDPTGERTIGVLTKIDIMDPGTNCRDVLDGAAYTLRNGWIGVVNRGQADINSRMDMGRARQKELDFFQAKPDYQGLRNIGTGFLSSELSTKLVASVRRQLPNIAAFVNKNVAELQKELDGMGGPAANSRGEMIHLVLTLCRKFETGFAKLIDGGKGGGELILTVFEKRLPDAIEKQPFKKLLEVNYVKRVIEEADGIQPHLVAPEAGYRRMLEEALGYLKDPTEKSVEEVFVLLRRMVDSVAGSEEVRALRRYPTLRREIVTAAYRALERFKEETRRMVNIMVEMERNYITAEYFRAIQMGRMPDGKVLYTLDGRPVTEEPEGTIEEKHYKRIINQVSGYVREVCGQMTQTIPKAIVHCMVIQAKERLLEEMQAGVAGDQEVALKRLLGEDEGVMKRREVLTNKLNMMKQAQVELTQVD</sequence>
<dbReference type="EMBL" id="QOKY01000165">
    <property type="protein sequence ID" value="RMZ55351.1"/>
    <property type="molecule type" value="Genomic_DNA"/>
</dbReference>